<comment type="similarity">
    <text evidence="1">Belongs to the vasopressin/oxytocin family.</text>
</comment>
<keyword evidence="4" id="KW-0472">Membrane</keyword>
<dbReference type="EMBL" id="JASPKZ010005306">
    <property type="protein sequence ID" value="KAJ9588776.1"/>
    <property type="molecule type" value="Genomic_DNA"/>
</dbReference>
<accession>A0AAD8EG25</accession>
<gene>
    <name evidence="5" type="ORF">L9F63_017935</name>
</gene>
<protein>
    <submittedName>
        <fullName evidence="5">Uncharacterized protein</fullName>
    </submittedName>
</protein>
<dbReference type="PANTHER" id="PTHR11681">
    <property type="entry name" value="NEUROPHYSIN"/>
    <property type="match status" value="1"/>
</dbReference>
<dbReference type="SUPFAM" id="SSF49606">
    <property type="entry name" value="Neurophysin II"/>
    <property type="match status" value="1"/>
</dbReference>
<keyword evidence="2" id="KW-0732">Signal</keyword>
<dbReference type="InterPro" id="IPR000981">
    <property type="entry name" value="Neurhyp_horm"/>
</dbReference>
<dbReference type="Pfam" id="PF00184">
    <property type="entry name" value="Hormone_5"/>
    <property type="match status" value="1"/>
</dbReference>
<keyword evidence="3" id="KW-1015">Disulfide bond</keyword>
<sequence length="173" mass="18505">MQFRNWYSVEFVVVLYFSVCSACLITNCPKGGKRSAIQTQDSFSIRQCARCGPAKLGHCYGPAVCCGPQIGCLIATPDTARCLSEAASPVPCTAPTGAPCGDGKFSGKCTANGVCCNHESCHIDLSCRITMNELSEGNPELTSTLYNLYHAISSSYKEQNPNIELSSSAIEEK</sequence>
<evidence type="ECO:0000256" key="1">
    <source>
        <dbReference type="ARBA" id="ARBA00007369"/>
    </source>
</evidence>
<evidence type="ECO:0000313" key="6">
    <source>
        <dbReference type="Proteomes" id="UP001233999"/>
    </source>
</evidence>
<dbReference type="GO" id="GO:0005185">
    <property type="term" value="F:neurohypophyseal hormone activity"/>
    <property type="evidence" value="ECO:0007669"/>
    <property type="project" value="InterPro"/>
</dbReference>
<dbReference type="Gene3D" id="2.60.9.10">
    <property type="entry name" value="Neurohypophysial hormone domain"/>
    <property type="match status" value="1"/>
</dbReference>
<dbReference type="PROSITE" id="PS00264">
    <property type="entry name" value="NEUROHYPOPHYS_HORM"/>
    <property type="match status" value="1"/>
</dbReference>
<dbReference type="PRINTS" id="PR00831">
    <property type="entry name" value="NEUROPHYSIN"/>
</dbReference>
<keyword evidence="6" id="KW-1185">Reference proteome</keyword>
<dbReference type="AlphaFoldDB" id="A0AAD8EG25"/>
<proteinExistence type="inferred from homology"/>
<dbReference type="SMART" id="SM00003">
    <property type="entry name" value="NH"/>
    <property type="match status" value="1"/>
</dbReference>
<evidence type="ECO:0000313" key="5">
    <source>
        <dbReference type="EMBL" id="KAJ9588776.1"/>
    </source>
</evidence>
<dbReference type="InterPro" id="IPR036387">
    <property type="entry name" value="Neurhyp_horm_dom_sf"/>
</dbReference>
<dbReference type="PANTHER" id="PTHR11681:SF5">
    <property type="entry name" value="ISOTOCIN"/>
    <property type="match status" value="1"/>
</dbReference>
<feature type="transmembrane region" description="Helical" evidence="4">
    <location>
        <begin position="6"/>
        <end position="25"/>
    </location>
</feature>
<evidence type="ECO:0000256" key="2">
    <source>
        <dbReference type="ARBA" id="ARBA00022729"/>
    </source>
</evidence>
<organism evidence="5 6">
    <name type="scientific">Diploptera punctata</name>
    <name type="common">Pacific beetle cockroach</name>
    <dbReference type="NCBI Taxonomy" id="6984"/>
    <lineage>
        <taxon>Eukaryota</taxon>
        <taxon>Metazoa</taxon>
        <taxon>Ecdysozoa</taxon>
        <taxon>Arthropoda</taxon>
        <taxon>Hexapoda</taxon>
        <taxon>Insecta</taxon>
        <taxon>Pterygota</taxon>
        <taxon>Neoptera</taxon>
        <taxon>Polyneoptera</taxon>
        <taxon>Dictyoptera</taxon>
        <taxon>Blattodea</taxon>
        <taxon>Blaberoidea</taxon>
        <taxon>Blaberidae</taxon>
        <taxon>Diplopterinae</taxon>
        <taxon>Diploptera</taxon>
    </lineage>
</organism>
<keyword evidence="4" id="KW-1133">Transmembrane helix</keyword>
<evidence type="ECO:0000256" key="4">
    <source>
        <dbReference type="SAM" id="Phobius"/>
    </source>
</evidence>
<reference evidence="5" key="1">
    <citation type="journal article" date="2023" name="IScience">
        <title>Live-bearing cockroach genome reveals convergent evolutionary mechanisms linked to viviparity in insects and beyond.</title>
        <authorList>
            <person name="Fouks B."/>
            <person name="Harrison M.C."/>
            <person name="Mikhailova A.A."/>
            <person name="Marchal E."/>
            <person name="English S."/>
            <person name="Carruthers M."/>
            <person name="Jennings E.C."/>
            <person name="Chiamaka E.L."/>
            <person name="Frigard R.A."/>
            <person name="Pippel M."/>
            <person name="Attardo G.M."/>
            <person name="Benoit J.B."/>
            <person name="Bornberg-Bauer E."/>
            <person name="Tobe S.S."/>
        </authorList>
    </citation>
    <scope>NUCLEOTIDE SEQUENCE</scope>
    <source>
        <strain evidence="5">Stay&amp;Tobe</strain>
    </source>
</reference>
<comment type="caution">
    <text evidence="5">The sequence shown here is derived from an EMBL/GenBank/DDBJ whole genome shotgun (WGS) entry which is preliminary data.</text>
</comment>
<name>A0AAD8EG25_DIPPU</name>
<dbReference type="InterPro" id="IPR022423">
    <property type="entry name" value="Neurohypophysial_hormone_CS"/>
</dbReference>
<dbReference type="Proteomes" id="UP001233999">
    <property type="component" value="Unassembled WGS sequence"/>
</dbReference>
<evidence type="ECO:0000256" key="3">
    <source>
        <dbReference type="ARBA" id="ARBA00023157"/>
    </source>
</evidence>
<reference evidence="5" key="2">
    <citation type="submission" date="2023-05" db="EMBL/GenBank/DDBJ databases">
        <authorList>
            <person name="Fouks B."/>
        </authorList>
    </citation>
    <scope>NUCLEOTIDE SEQUENCE</scope>
    <source>
        <strain evidence="5">Stay&amp;Tobe</strain>
        <tissue evidence="5">Testes</tissue>
    </source>
</reference>
<dbReference type="GO" id="GO:0005615">
    <property type="term" value="C:extracellular space"/>
    <property type="evidence" value="ECO:0007669"/>
    <property type="project" value="TreeGrafter"/>
</dbReference>
<keyword evidence="4" id="KW-0812">Transmembrane</keyword>
<dbReference type="GO" id="GO:0030141">
    <property type="term" value="C:secretory granule"/>
    <property type="evidence" value="ECO:0007669"/>
    <property type="project" value="TreeGrafter"/>
</dbReference>